<feature type="region of interest" description="Disordered" evidence="11">
    <location>
        <begin position="857"/>
        <end position="943"/>
    </location>
</feature>
<feature type="compositionally biased region" description="Basic and acidic residues" evidence="11">
    <location>
        <begin position="350"/>
        <end position="359"/>
    </location>
</feature>
<evidence type="ECO:0000256" key="7">
    <source>
        <dbReference type="ARBA" id="ARBA00022989"/>
    </source>
</evidence>
<evidence type="ECO:0000256" key="8">
    <source>
        <dbReference type="ARBA" id="ARBA00023065"/>
    </source>
</evidence>
<dbReference type="EMBL" id="JAWCUI010000001">
    <property type="protein sequence ID" value="KAL1903544.1"/>
    <property type="molecule type" value="Genomic_DNA"/>
</dbReference>
<dbReference type="PANTHER" id="PTHR31064">
    <property type="entry name" value="POTASSIUM TRANSPORT PROTEIN DDB_G0292412-RELATED"/>
    <property type="match status" value="1"/>
</dbReference>
<evidence type="ECO:0000256" key="11">
    <source>
        <dbReference type="SAM" id="MobiDB-lite"/>
    </source>
</evidence>
<dbReference type="InterPro" id="IPR051143">
    <property type="entry name" value="TrkH_K-transport"/>
</dbReference>
<keyword evidence="9 10" id="KW-0472">Membrane</keyword>
<feature type="transmembrane region" description="Helical" evidence="10">
    <location>
        <begin position="679"/>
        <end position="696"/>
    </location>
</feature>
<comment type="similarity">
    <text evidence="2 10">Belongs to the TrkH potassium transport family.</text>
</comment>
<sequence>MESLRDILTAQLRALRPSFLTKKPHFNFITVHYFYVIGLAILGSVLIYGPGKGNLAYIDALAFASGGATQAGLNTVNVNLLTTYQQAVIFVIAGIANPISINSFVVLLRLYWFEKRFQHIVSEARMRRGTISKSKSKYVNDSSRLEDGVNGRNITVIHDGARSRLANDGTYLGPMASVATDGPAPHDGANGDAQRQGNGAAAEGENGSAAANGDMVAPKFTLTEPLEARRPEIKFAPTVKRSDGIDDALTKLPPRISDEEHIAILERQRRNQDDDEVLRIPGPRDAERGILPSMIIRGESDEDGEAQSPVMRQNRRRSDASVASLDLDPAARSPANGHQNRGNSIAQTDGSRDSAEERRGRQRLAQAITIQEPEKPSRLDELSEGAHAAAHVVSAFRPRRPRGFSSGDNESHLHQTTSARSKRRQKIDNFKRAFSRDKEEDPAPYLSWEPTLGRNSAFLGLSEEQREELGGIEYRSLKTLALVLLGYYWGFWLLGVVSLLPWIIKSSTYGAIVDEASQSRVWWGFFTPHSAFMDLGFTLTPDSMNSFNTAIFPLLLMSFLIVIGNTGFPVMLRFVIWVSSILVPRGSGVYEELKFLLDHPRRCFTLLFPSGATWWLFWLLVILNGIDLLFFIVLDLGSGPIFALPPGIRVLDGLFQAFSTRTAGFSCVNLAEIHPAVQASYLIMMYISVFPIAISVRRTNVYEENSLGVYHRNEIDEPANGTDLEYVGAHLRRQLSFDLWFLSVGFFILTISEGSRLQANEFSMFAVLFEVVSAYGTVGMSLGYSGGDASLCSQFSVVGKLVIIAMMVRGRHRGLPYGLDRAILLPSESLNAKEAAAAEAELARGLSFMTAATRRGSAVSLPTQAPTLRGSSTNRDRRRSRSIERVNSNLLTSFLHPGPPKRNNPHIPPPPRRSFSEANMDESLAQSSGIDFATHSTFRSTQQ</sequence>
<keyword evidence="8 10" id="KW-0406">Ion transport</keyword>
<feature type="compositionally biased region" description="Polar residues" evidence="11">
    <location>
        <begin position="336"/>
        <end position="349"/>
    </location>
</feature>
<keyword evidence="6 10" id="KW-0630">Potassium</keyword>
<evidence type="ECO:0000256" key="9">
    <source>
        <dbReference type="ARBA" id="ARBA00023136"/>
    </source>
</evidence>
<feature type="region of interest" description="Disordered" evidence="11">
    <location>
        <begin position="174"/>
        <end position="212"/>
    </location>
</feature>
<keyword evidence="4 10" id="KW-0633">Potassium transport</keyword>
<comment type="caution">
    <text evidence="12">The sequence shown here is derived from an EMBL/GenBank/DDBJ whole genome shotgun (WGS) entry which is preliminary data.</text>
</comment>
<accession>A0ABR3ZYC6</accession>
<dbReference type="InterPro" id="IPR015958">
    <property type="entry name" value="Trk1_fungi"/>
</dbReference>
<evidence type="ECO:0000256" key="10">
    <source>
        <dbReference type="PIRNR" id="PIRNR002450"/>
    </source>
</evidence>
<feature type="compositionally biased region" description="Polar residues" evidence="11">
    <location>
        <begin position="924"/>
        <end position="943"/>
    </location>
</feature>
<dbReference type="PIRSF" id="PIRSF002450">
    <property type="entry name" value="K+_transpter_TRK"/>
    <property type="match status" value="1"/>
</dbReference>
<dbReference type="PANTHER" id="PTHR31064:SF30">
    <property type="entry name" value="HIGH-AFFINITY POTASSIUM TRANSPORT PROTEIN-RELATED"/>
    <property type="match status" value="1"/>
</dbReference>
<evidence type="ECO:0000256" key="6">
    <source>
        <dbReference type="ARBA" id="ARBA00022958"/>
    </source>
</evidence>
<feature type="transmembrane region" description="Helical" evidence="10">
    <location>
        <begin position="735"/>
        <end position="752"/>
    </location>
</feature>
<dbReference type="InterPro" id="IPR003445">
    <property type="entry name" value="Cat_transpt"/>
</dbReference>
<feature type="transmembrane region" description="Helical" evidence="10">
    <location>
        <begin position="791"/>
        <end position="808"/>
    </location>
</feature>
<feature type="transmembrane region" description="Helical" evidence="10">
    <location>
        <begin position="480"/>
        <end position="504"/>
    </location>
</feature>
<feature type="transmembrane region" description="Helical" evidence="10">
    <location>
        <begin position="764"/>
        <end position="785"/>
    </location>
</feature>
<organism evidence="12 13">
    <name type="scientific">Sporothrix stenoceras</name>
    <dbReference type="NCBI Taxonomy" id="5173"/>
    <lineage>
        <taxon>Eukaryota</taxon>
        <taxon>Fungi</taxon>
        <taxon>Dikarya</taxon>
        <taxon>Ascomycota</taxon>
        <taxon>Pezizomycotina</taxon>
        <taxon>Sordariomycetes</taxon>
        <taxon>Sordariomycetidae</taxon>
        <taxon>Ophiostomatales</taxon>
        <taxon>Ophiostomataceae</taxon>
        <taxon>Sporothrix</taxon>
    </lineage>
</organism>
<keyword evidence="3 10" id="KW-0813">Transport</keyword>
<evidence type="ECO:0000313" key="13">
    <source>
        <dbReference type="Proteomes" id="UP001583186"/>
    </source>
</evidence>
<feature type="compositionally biased region" description="Pro residues" evidence="11">
    <location>
        <begin position="897"/>
        <end position="912"/>
    </location>
</feature>
<evidence type="ECO:0000313" key="12">
    <source>
        <dbReference type="EMBL" id="KAL1903544.1"/>
    </source>
</evidence>
<evidence type="ECO:0000256" key="5">
    <source>
        <dbReference type="ARBA" id="ARBA00022692"/>
    </source>
</evidence>
<dbReference type="Proteomes" id="UP001583186">
    <property type="component" value="Unassembled WGS sequence"/>
</dbReference>
<keyword evidence="13" id="KW-1185">Reference proteome</keyword>
<gene>
    <name evidence="12" type="primary">TRK1</name>
    <name evidence="12" type="ORF">Sste5346_000172</name>
</gene>
<feature type="compositionally biased region" description="Low complexity" evidence="11">
    <location>
        <begin position="197"/>
        <end position="212"/>
    </location>
</feature>
<keyword evidence="5 10" id="KW-0812">Transmembrane</keyword>
<evidence type="ECO:0000256" key="1">
    <source>
        <dbReference type="ARBA" id="ARBA00004141"/>
    </source>
</evidence>
<feature type="transmembrane region" description="Helical" evidence="10">
    <location>
        <begin position="550"/>
        <end position="583"/>
    </location>
</feature>
<feature type="transmembrane region" description="Helical" evidence="10">
    <location>
        <begin position="604"/>
        <end position="623"/>
    </location>
</feature>
<feature type="compositionally biased region" description="Basic and acidic residues" evidence="11">
    <location>
        <begin position="372"/>
        <end position="381"/>
    </location>
</feature>
<dbReference type="Pfam" id="PF02386">
    <property type="entry name" value="TrkH"/>
    <property type="match status" value="1"/>
</dbReference>
<evidence type="ECO:0000256" key="4">
    <source>
        <dbReference type="ARBA" id="ARBA00022538"/>
    </source>
</evidence>
<proteinExistence type="inferred from homology"/>
<evidence type="ECO:0000256" key="3">
    <source>
        <dbReference type="ARBA" id="ARBA00022448"/>
    </source>
</evidence>
<keyword evidence="7 10" id="KW-1133">Transmembrane helix</keyword>
<dbReference type="InterPro" id="IPR004773">
    <property type="entry name" value="K/Na_transp_Trk1/HKT1"/>
</dbReference>
<protein>
    <recommendedName>
        <fullName evidence="10">Potassium transport protein</fullName>
    </recommendedName>
</protein>
<feature type="region of interest" description="Disordered" evidence="11">
    <location>
        <begin position="273"/>
        <end position="425"/>
    </location>
</feature>
<comment type="subcellular location">
    <subcellularLocation>
        <location evidence="1">Membrane</location>
        <topology evidence="1">Multi-pass membrane protein</topology>
    </subcellularLocation>
</comment>
<reference evidence="12 13" key="1">
    <citation type="journal article" date="2024" name="IMA Fungus">
        <title>IMA Genome - F19 : A genome assembly and annotation guide to empower mycologists, including annotated draft genome sequences of Ceratocystis pirilliformis, Diaporthe australafricana, Fusarium ophioides, Paecilomyces lecythidis, and Sporothrix stenoceras.</title>
        <authorList>
            <person name="Aylward J."/>
            <person name="Wilson A.M."/>
            <person name="Visagie C.M."/>
            <person name="Spraker J."/>
            <person name="Barnes I."/>
            <person name="Buitendag C."/>
            <person name="Ceriani C."/>
            <person name="Del Mar Angel L."/>
            <person name="du Plessis D."/>
            <person name="Fuchs T."/>
            <person name="Gasser K."/>
            <person name="Kramer D."/>
            <person name="Li W."/>
            <person name="Munsamy K."/>
            <person name="Piso A."/>
            <person name="Price J.L."/>
            <person name="Sonnekus B."/>
            <person name="Thomas C."/>
            <person name="van der Nest A."/>
            <person name="van Dijk A."/>
            <person name="van Heerden A."/>
            <person name="van Vuuren N."/>
            <person name="Yilmaz N."/>
            <person name="Duong T.A."/>
            <person name="van der Merwe N.A."/>
            <person name="Wingfield M.J."/>
            <person name="Wingfield B.D."/>
        </authorList>
    </citation>
    <scope>NUCLEOTIDE SEQUENCE [LARGE SCALE GENOMIC DNA]</scope>
    <source>
        <strain evidence="12 13">CMW 5346</strain>
    </source>
</reference>
<feature type="transmembrane region" description="Helical" evidence="10">
    <location>
        <begin position="26"/>
        <end position="48"/>
    </location>
</feature>
<name>A0ABR3ZYC6_9PEZI</name>
<evidence type="ECO:0000256" key="2">
    <source>
        <dbReference type="ARBA" id="ARBA00009137"/>
    </source>
</evidence>
<dbReference type="NCBIfam" id="TIGR00934">
    <property type="entry name" value="2a38euk"/>
    <property type="match status" value="1"/>
</dbReference>
<feature type="transmembrane region" description="Helical" evidence="10">
    <location>
        <begin position="87"/>
        <end position="112"/>
    </location>
</feature>